<dbReference type="AlphaFoldDB" id="A0A077M249"/>
<name>A0A077M249_9MICO</name>
<organism evidence="2 3">
    <name type="scientific">Nostocoides japonicum T1-X7</name>
    <dbReference type="NCBI Taxonomy" id="1194083"/>
    <lineage>
        <taxon>Bacteria</taxon>
        <taxon>Bacillati</taxon>
        <taxon>Actinomycetota</taxon>
        <taxon>Actinomycetes</taxon>
        <taxon>Micrococcales</taxon>
        <taxon>Intrasporangiaceae</taxon>
        <taxon>Nostocoides</taxon>
    </lineage>
</organism>
<reference evidence="2 3" key="1">
    <citation type="journal article" date="2013" name="ISME J.">
        <title>A metabolic model for members of the genus Tetrasphaera involved in enhanced biological phosphorus removal.</title>
        <authorList>
            <person name="Kristiansen R."/>
            <person name="Nguyen H.T.T."/>
            <person name="Saunders A.M."/>
            <person name="Nielsen J.L."/>
            <person name="Wimmer R."/>
            <person name="Le V.Q."/>
            <person name="McIlroy S.J."/>
            <person name="Petrovski S."/>
            <person name="Seviour R.J."/>
            <person name="Calteau A."/>
            <person name="Nielsen K.L."/>
            <person name="Nielsen P.H."/>
        </authorList>
    </citation>
    <scope>NUCLEOTIDE SEQUENCE [LARGE SCALE GENOMIC DNA]</scope>
    <source>
        <strain evidence="2 3">T1-X7</strain>
    </source>
</reference>
<feature type="region of interest" description="Disordered" evidence="1">
    <location>
        <begin position="73"/>
        <end position="98"/>
    </location>
</feature>
<dbReference type="STRING" id="1194083.BN12_4030002"/>
<evidence type="ECO:0000313" key="2">
    <source>
        <dbReference type="EMBL" id="CCH79127.1"/>
    </source>
</evidence>
<keyword evidence="3" id="KW-1185">Reference proteome</keyword>
<evidence type="ECO:0000256" key="1">
    <source>
        <dbReference type="SAM" id="MobiDB-lite"/>
    </source>
</evidence>
<gene>
    <name evidence="2" type="ORF">BN12_4030002</name>
</gene>
<protein>
    <submittedName>
        <fullName evidence="2">Uncharacterized protein</fullName>
    </submittedName>
</protein>
<sequence>MVRTYLCPFALWTAFPPSLAGRDSDDYYEHSVTVDPQEGRCGDPTFISDVRIEHGYRHPTHLLQYPHWASLPPRRSTRANHHTPAATDTGLQMPFRPQ</sequence>
<comment type="caution">
    <text evidence="2">The sequence shown here is derived from an EMBL/GenBank/DDBJ whole genome shotgun (WGS) entry which is preliminary data.</text>
</comment>
<accession>A0A077M249</accession>
<dbReference type="Proteomes" id="UP000035721">
    <property type="component" value="Unassembled WGS sequence"/>
</dbReference>
<evidence type="ECO:0000313" key="3">
    <source>
        <dbReference type="Proteomes" id="UP000035721"/>
    </source>
</evidence>
<proteinExistence type="predicted"/>
<dbReference type="EMBL" id="CAJB01000339">
    <property type="protein sequence ID" value="CCH79127.1"/>
    <property type="molecule type" value="Genomic_DNA"/>
</dbReference>